<feature type="compositionally biased region" description="Basic and acidic residues" evidence="1">
    <location>
        <begin position="60"/>
        <end position="73"/>
    </location>
</feature>
<comment type="caution">
    <text evidence="2">The sequence shown here is derived from an EMBL/GenBank/DDBJ whole genome shotgun (WGS) entry which is preliminary data.</text>
</comment>
<protein>
    <submittedName>
        <fullName evidence="2">Uncharacterized protein</fullName>
    </submittedName>
</protein>
<organism evidence="2">
    <name type="scientific">bioreactor metagenome</name>
    <dbReference type="NCBI Taxonomy" id="1076179"/>
    <lineage>
        <taxon>unclassified sequences</taxon>
        <taxon>metagenomes</taxon>
        <taxon>ecological metagenomes</taxon>
    </lineage>
</organism>
<sequence>MAVFFLRQVVHRADGGLQNQLQAARRLLETRNHEDPDQRRDEDERRADGAGNDDGGAHGLAKDQHARGADFNL</sequence>
<feature type="compositionally biased region" description="Basic and acidic residues" evidence="1">
    <location>
        <begin position="28"/>
        <end position="48"/>
    </location>
</feature>
<reference evidence="2" key="1">
    <citation type="submission" date="2019-08" db="EMBL/GenBank/DDBJ databases">
        <authorList>
            <person name="Kucharzyk K."/>
            <person name="Murdoch R.W."/>
            <person name="Higgins S."/>
            <person name="Loffler F."/>
        </authorList>
    </citation>
    <scope>NUCLEOTIDE SEQUENCE</scope>
</reference>
<dbReference type="EMBL" id="VSSQ01075842">
    <property type="protein sequence ID" value="MPN26356.1"/>
    <property type="molecule type" value="Genomic_DNA"/>
</dbReference>
<feature type="region of interest" description="Disordered" evidence="1">
    <location>
        <begin position="28"/>
        <end position="73"/>
    </location>
</feature>
<gene>
    <name evidence="2" type="ORF">SDC9_173780</name>
</gene>
<proteinExistence type="predicted"/>
<evidence type="ECO:0000313" key="2">
    <source>
        <dbReference type="EMBL" id="MPN26356.1"/>
    </source>
</evidence>
<dbReference type="AlphaFoldDB" id="A0A645GJE1"/>
<name>A0A645GJE1_9ZZZZ</name>
<accession>A0A645GJE1</accession>
<evidence type="ECO:0000256" key="1">
    <source>
        <dbReference type="SAM" id="MobiDB-lite"/>
    </source>
</evidence>